<accession>A0A2I1R8Q9</accession>
<proteinExistence type="predicted"/>
<sequence length="252" mass="27642">MKKMSATNDQVRTGMLRAVAPETGTEYSVVVASPRSEPELWHEYLSGADVSYHRHGCAAALEYDEVAGGDGTAMFFAVLDVEGKVVGGLRVQPRFDAAAQSHALVEWAGQPGQVQLVNAIEERLHGGIVEVKTAWVDERSPIAGSVAGQLSRLGLVIMELSGVDAMMATAADHVLRRWQSGGGRVDESVPVTPFPDDRYRTRLMWWDRARLSGLTSPETWRRMRREADALQAVTTQRPLVRLSMSTKSAGRR</sequence>
<evidence type="ECO:0000313" key="1">
    <source>
        <dbReference type="EMBL" id="PKZ65533.1"/>
    </source>
</evidence>
<gene>
    <name evidence="1" type="ORF">CYJ73_10595</name>
</gene>
<dbReference type="STRING" id="2055.BCM27_05810"/>
<protein>
    <recommendedName>
        <fullName evidence="3">N-acetyltransferase domain-containing protein</fullName>
    </recommendedName>
</protein>
<dbReference type="EMBL" id="PKJC01000006">
    <property type="protein sequence ID" value="PKZ65533.1"/>
    <property type="molecule type" value="Genomic_DNA"/>
</dbReference>
<organism evidence="1 2">
    <name type="scientific">Gordonia terrae</name>
    <dbReference type="NCBI Taxonomy" id="2055"/>
    <lineage>
        <taxon>Bacteria</taxon>
        <taxon>Bacillati</taxon>
        <taxon>Actinomycetota</taxon>
        <taxon>Actinomycetes</taxon>
        <taxon>Mycobacteriales</taxon>
        <taxon>Gordoniaceae</taxon>
        <taxon>Gordonia</taxon>
    </lineage>
</organism>
<dbReference type="AlphaFoldDB" id="A0A2I1R8Q9"/>
<reference evidence="1 2" key="1">
    <citation type="submission" date="2017-12" db="EMBL/GenBank/DDBJ databases">
        <title>Phylogenetic diversity of female urinary microbiome.</title>
        <authorList>
            <person name="Thomas-White K."/>
            <person name="Wolfe A.J."/>
        </authorList>
    </citation>
    <scope>NUCLEOTIDE SEQUENCE [LARGE SCALE GENOMIC DNA]</scope>
    <source>
        <strain evidence="1 2">UMB0777</strain>
    </source>
</reference>
<dbReference type="Proteomes" id="UP000234662">
    <property type="component" value="Unassembled WGS sequence"/>
</dbReference>
<name>A0A2I1R8Q9_9ACTN</name>
<dbReference type="RefSeq" id="WP_101820139.1">
    <property type="nucleotide sequence ID" value="NZ_PKJC01000006.1"/>
</dbReference>
<evidence type="ECO:0008006" key="3">
    <source>
        <dbReference type="Google" id="ProtNLM"/>
    </source>
</evidence>
<evidence type="ECO:0000313" key="2">
    <source>
        <dbReference type="Proteomes" id="UP000234662"/>
    </source>
</evidence>
<comment type="caution">
    <text evidence="1">The sequence shown here is derived from an EMBL/GenBank/DDBJ whole genome shotgun (WGS) entry which is preliminary data.</text>
</comment>